<keyword evidence="3" id="KW-0614">Plasmid</keyword>
<dbReference type="InterPro" id="IPR002559">
    <property type="entry name" value="Transposase_11"/>
</dbReference>
<accession>C7P520</accession>
<reference evidence="4" key="1">
    <citation type="journal article" date="2009" name="Stand. Genomic Sci.">
        <title>Complete genome sequence of Halomicrobium mukohataei type strain (arg-2).</title>
        <authorList>
            <person name="Tindall B.J."/>
            <person name="Schneider S."/>
            <person name="Lapidus A."/>
            <person name="Copeland A."/>
            <person name="Glavina Del Rio T."/>
            <person name="Nolan M."/>
            <person name="Lucas S."/>
            <person name="Chen F."/>
            <person name="Tice H."/>
            <person name="Cheng J.F."/>
            <person name="Saunders E."/>
            <person name="Bruce D."/>
            <person name="Goodwin L."/>
            <person name="Pitluck S."/>
            <person name="Mikhailova N."/>
            <person name="Pati A."/>
            <person name="Ivanova N."/>
            <person name="Mavrommatis K."/>
            <person name="Chen A."/>
            <person name="Palaniappan K."/>
            <person name="Chain P."/>
            <person name="Land M."/>
            <person name="Hauser L."/>
            <person name="Chang Y.J."/>
            <person name="Jeffries C.D."/>
            <person name="Brettin T."/>
            <person name="Han C."/>
            <person name="Rohde M."/>
            <person name="Goker M."/>
            <person name="Bristow J."/>
            <person name="Eisen J.A."/>
            <person name="Markowitz V."/>
            <person name="Hugenholtz P."/>
            <person name="Klenk H.P."/>
            <person name="Kyrpides N.C."/>
            <person name="Detter J.C."/>
        </authorList>
    </citation>
    <scope>NUCLEOTIDE SEQUENCE [LARGE SCALE GENOMIC DNA]</scope>
    <source>
        <strain evidence="4">ATCC 700874 / DSM 12286 / JCM 9738 / NCIMB 13541</strain>
        <plasmid evidence="4">Plasmid pHmuk01</plasmid>
    </source>
</reference>
<evidence type="ECO:0000256" key="1">
    <source>
        <dbReference type="SAM" id="MobiDB-lite"/>
    </source>
</evidence>
<dbReference type="GO" id="GO:0004803">
    <property type="term" value="F:transposase activity"/>
    <property type="evidence" value="ECO:0007669"/>
    <property type="project" value="InterPro"/>
</dbReference>
<geneLocation type="plasmid" evidence="3 4">
    <name>pHmuk01</name>
</geneLocation>
<feature type="region of interest" description="Disordered" evidence="1">
    <location>
        <begin position="248"/>
        <end position="287"/>
    </location>
</feature>
<organism evidence="3 4">
    <name type="scientific">Halomicrobium mukohataei (strain ATCC 700874 / DSM 12286 / JCM 9738 / NCIMB 13541)</name>
    <name type="common">Haloarcula mukohataei</name>
    <dbReference type="NCBI Taxonomy" id="485914"/>
    <lineage>
        <taxon>Archaea</taxon>
        <taxon>Methanobacteriati</taxon>
        <taxon>Methanobacteriota</taxon>
        <taxon>Stenosarchaea group</taxon>
        <taxon>Halobacteria</taxon>
        <taxon>Halobacteriales</taxon>
        <taxon>Haloarculaceae</taxon>
        <taxon>Halomicrobium</taxon>
    </lineage>
</organism>
<dbReference type="eggNOG" id="arCOG02751">
    <property type="taxonomic scope" value="Archaea"/>
</dbReference>
<dbReference type="Proteomes" id="UP000001746">
    <property type="component" value="Plasmid pHmuk01"/>
</dbReference>
<dbReference type="Pfam" id="PF01609">
    <property type="entry name" value="DDE_Tnp_1"/>
    <property type="match status" value="1"/>
</dbReference>
<dbReference type="KEGG" id="hmu:Hmuk_3323"/>
<evidence type="ECO:0000259" key="2">
    <source>
        <dbReference type="Pfam" id="PF01609"/>
    </source>
</evidence>
<protein>
    <submittedName>
        <fullName evidence="3">Transposase IS4 family protein</fullName>
    </submittedName>
</protein>
<sequence length="287" mass="32359">MPLFRFVTQAASLAQKRCAASPTAVVSDPAGNGFADWKHLTLHFLRIHMDASYREIVDWASEMDRVRGLLQLARTDFPAPSTLCRSFERVPIRIWRQLLRRSATRCDPGNHGALDATFFDREAASSHYVDRSDRHIRTLKTTALVDTEACAVLDLHCSAHWPHDTQVGRQVALRNTTEIESLAGDKGYDDQSLRDALRSEGVRPVIRHRLFAHYDHAHNARLDSDLYGQRWMAETAFSAIKRRFGPLSGRARGTANSENWYSPSPSTTSNKPSRSDRYAVPGFNKAV</sequence>
<keyword evidence="4" id="KW-1185">Reference proteome</keyword>
<feature type="domain" description="Transposase IS4-like" evidence="2">
    <location>
        <begin position="110"/>
        <end position="259"/>
    </location>
</feature>
<feature type="compositionally biased region" description="Low complexity" evidence="1">
    <location>
        <begin position="262"/>
        <end position="272"/>
    </location>
</feature>
<dbReference type="GO" id="GO:0006313">
    <property type="term" value="P:DNA transposition"/>
    <property type="evidence" value="ECO:0007669"/>
    <property type="project" value="InterPro"/>
</dbReference>
<gene>
    <name evidence="3" type="ordered locus">Hmuk_3323</name>
</gene>
<proteinExistence type="predicted"/>
<name>C7P520_HALMD</name>
<dbReference type="NCBIfam" id="NF033579">
    <property type="entry name" value="transpos_IS5_2"/>
    <property type="match status" value="1"/>
</dbReference>
<dbReference type="GO" id="GO:0003677">
    <property type="term" value="F:DNA binding"/>
    <property type="evidence" value="ECO:0007669"/>
    <property type="project" value="InterPro"/>
</dbReference>
<dbReference type="EMBL" id="CP001689">
    <property type="protein sequence ID" value="ACV49415.1"/>
    <property type="molecule type" value="Genomic_DNA"/>
</dbReference>
<dbReference type="AlphaFoldDB" id="C7P520"/>
<evidence type="ECO:0000313" key="4">
    <source>
        <dbReference type="Proteomes" id="UP000001746"/>
    </source>
</evidence>
<dbReference type="HOGENOM" id="CLU_088837_0_0_2"/>
<dbReference type="InterPro" id="IPR053520">
    <property type="entry name" value="Transposase_Tn903"/>
</dbReference>
<evidence type="ECO:0000313" key="3">
    <source>
        <dbReference type="EMBL" id="ACV49415.1"/>
    </source>
</evidence>